<gene>
    <name evidence="4" type="ORF">Gferi_27080</name>
</gene>
<dbReference type="KEGG" id="gfe:Gferi_27080"/>
<dbReference type="SUPFAM" id="SSF118196">
    <property type="entry name" value="YaeB-like"/>
    <property type="match status" value="1"/>
</dbReference>
<dbReference type="InterPro" id="IPR036414">
    <property type="entry name" value="YaeB_N_sf"/>
</dbReference>
<evidence type="ECO:0000313" key="4">
    <source>
        <dbReference type="EMBL" id="AOT72899.1"/>
    </source>
</evidence>
<keyword evidence="5" id="KW-1185">Reference proteome</keyword>
<dbReference type="GO" id="GO:0008168">
    <property type="term" value="F:methyltransferase activity"/>
    <property type="evidence" value="ECO:0007669"/>
    <property type="project" value="UniProtKB-KW"/>
</dbReference>
<dbReference type="InterPro" id="IPR040372">
    <property type="entry name" value="YaeB-like"/>
</dbReference>
<dbReference type="GO" id="GO:0032259">
    <property type="term" value="P:methylation"/>
    <property type="evidence" value="ECO:0007669"/>
    <property type="project" value="UniProtKB-KW"/>
</dbReference>
<dbReference type="PANTHER" id="PTHR12818:SF0">
    <property type="entry name" value="TRNA (ADENINE(37)-N6)-METHYLTRANSFERASE"/>
    <property type="match status" value="1"/>
</dbReference>
<dbReference type="Pfam" id="PF01980">
    <property type="entry name" value="TrmO_N"/>
    <property type="match status" value="1"/>
</dbReference>
<feature type="domain" description="TsaA-like" evidence="3">
    <location>
        <begin position="6"/>
        <end position="130"/>
    </location>
</feature>
<dbReference type="EMBL" id="CP017269">
    <property type="protein sequence ID" value="AOT72899.1"/>
    <property type="molecule type" value="Genomic_DNA"/>
</dbReference>
<evidence type="ECO:0000256" key="2">
    <source>
        <dbReference type="ARBA" id="ARBA00033753"/>
    </source>
</evidence>
<reference evidence="4 5" key="1">
    <citation type="submission" date="2016-09" db="EMBL/GenBank/DDBJ databases">
        <title>Genomic analysis reveals versatility of anaerobic energy metabolism of Geosporobacter ferrireducens IRF9 of phylum Firmicutes.</title>
        <authorList>
            <person name="Kim S.-J."/>
        </authorList>
    </citation>
    <scope>NUCLEOTIDE SEQUENCE [LARGE SCALE GENOMIC DNA]</scope>
    <source>
        <strain evidence="4 5">IRF9</strain>
    </source>
</reference>
<sequence>MEQFTVKPIGKVCVDDNGTRLELDKEYIPALTNLEGFGYINVLWWFDQCDQSDARSKLIEKSPYKNSPEMLGTFATRSPERPNPIALSCSYVTYIDSQNGIIGLAYIDAENGTPVLDIKPYTPSLDRVEHPSVPEWCSHWPKNVEDSGDFDWSAVFNF</sequence>
<dbReference type="AlphaFoldDB" id="A0A1D8GPN9"/>
<dbReference type="OrthoDB" id="9804309at2"/>
<dbReference type="Gene3D" id="2.40.30.70">
    <property type="entry name" value="YaeB-like"/>
    <property type="match status" value="1"/>
</dbReference>
<dbReference type="PROSITE" id="PS51668">
    <property type="entry name" value="TSAA_2"/>
    <property type="match status" value="1"/>
</dbReference>
<dbReference type="Proteomes" id="UP000095743">
    <property type="component" value="Chromosome"/>
</dbReference>
<keyword evidence="1" id="KW-0949">S-adenosyl-L-methionine</keyword>
<dbReference type="InterPro" id="IPR036413">
    <property type="entry name" value="YaeB-like_sf"/>
</dbReference>
<evidence type="ECO:0000259" key="3">
    <source>
        <dbReference type="PROSITE" id="PS51668"/>
    </source>
</evidence>
<evidence type="ECO:0000313" key="5">
    <source>
        <dbReference type="Proteomes" id="UP000095743"/>
    </source>
</evidence>
<dbReference type="CDD" id="cd09281">
    <property type="entry name" value="UPF0066"/>
    <property type="match status" value="1"/>
</dbReference>
<comment type="similarity">
    <text evidence="2">Belongs to the tRNA methyltransferase O family.</text>
</comment>
<keyword evidence="4" id="KW-0489">Methyltransferase</keyword>
<dbReference type="InterPro" id="IPR023370">
    <property type="entry name" value="TrmO-like_N"/>
</dbReference>
<keyword evidence="4" id="KW-0808">Transferase</keyword>
<accession>A0A1D8GPN9</accession>
<protein>
    <submittedName>
        <fullName evidence="4">tRNA (N6-threonylcarbamoyladenosine(37)-N6)-methyltransferase TrmO</fullName>
    </submittedName>
</protein>
<dbReference type="STRING" id="1424294.Gferi_27080"/>
<proteinExistence type="inferred from homology"/>
<dbReference type="RefSeq" id="WP_069981208.1">
    <property type="nucleotide sequence ID" value="NZ_CP017269.1"/>
</dbReference>
<organism evidence="4 5">
    <name type="scientific">Geosporobacter ferrireducens</name>
    <dbReference type="NCBI Taxonomy" id="1424294"/>
    <lineage>
        <taxon>Bacteria</taxon>
        <taxon>Bacillati</taxon>
        <taxon>Bacillota</taxon>
        <taxon>Clostridia</taxon>
        <taxon>Peptostreptococcales</taxon>
        <taxon>Thermotaleaceae</taxon>
        <taxon>Geosporobacter</taxon>
    </lineage>
</organism>
<name>A0A1D8GPN9_9FIRM</name>
<evidence type="ECO:0000256" key="1">
    <source>
        <dbReference type="ARBA" id="ARBA00022691"/>
    </source>
</evidence>
<dbReference type="PANTHER" id="PTHR12818">
    <property type="entry name" value="TRNA (ADENINE(37)-N6)-METHYLTRANSFERASE"/>
    <property type="match status" value="1"/>
</dbReference>